<name>A0A1S1HAB2_9SPHN</name>
<reference evidence="3 4" key="1">
    <citation type="submission" date="2016-09" db="EMBL/GenBank/DDBJ databases">
        <title>Metabolic pathway, cell adaptation mechanisms and a novel monoxygenase revealed through proteogenomic-transcription analysis of a Sphingomonas haloaromaticamans strain degrading the fungicide ortho-phenylphenol.</title>
        <authorList>
            <person name="Perruchon C."/>
            <person name="Papadopoulou E.S."/>
            <person name="Rousidou C."/>
            <person name="Vasileiadis S."/>
            <person name="Tanou G."/>
            <person name="Amoutzias G."/>
            <person name="Molassiotis A."/>
            <person name="Karpouzas D.G."/>
        </authorList>
    </citation>
    <scope>NUCLEOTIDE SEQUENCE [LARGE SCALE GENOMIC DNA]</scope>
    <source>
        <strain evidence="3 4">P3</strain>
    </source>
</reference>
<keyword evidence="4" id="KW-1185">Reference proteome</keyword>
<gene>
    <name evidence="3" type="ORF">BHE75_01056</name>
</gene>
<feature type="signal peptide" evidence="2">
    <location>
        <begin position="1"/>
        <end position="25"/>
    </location>
</feature>
<dbReference type="EMBL" id="MIPT01000001">
    <property type="protein sequence ID" value="OHT19074.1"/>
    <property type="molecule type" value="Genomic_DNA"/>
</dbReference>
<evidence type="ECO:0008006" key="5">
    <source>
        <dbReference type="Google" id="ProtNLM"/>
    </source>
</evidence>
<accession>A0A1S1HAB2</accession>
<organism evidence="3 4">
    <name type="scientific">Edaphosphingomonas haloaromaticamans</name>
    <dbReference type="NCBI Taxonomy" id="653954"/>
    <lineage>
        <taxon>Bacteria</taxon>
        <taxon>Pseudomonadati</taxon>
        <taxon>Pseudomonadota</taxon>
        <taxon>Alphaproteobacteria</taxon>
        <taxon>Sphingomonadales</taxon>
        <taxon>Rhizorhabdaceae</taxon>
        <taxon>Edaphosphingomonas</taxon>
    </lineage>
</organism>
<sequence length="128" mass="12698">MNMPKIMTGAMLIGCALAVAMPAAARDDGKDGAGHSSRKGKAQAGPAKAEDVTAGSTVRDKDGEVIGTIESVEAAGAVLATSAGKTRVPLAAFGKNEDGLLLNLAKADLEARIAKAVAEAVAEANPGD</sequence>
<feature type="chain" id="PRO_5010323779" description="PRC-barrel domain-containing protein" evidence="2">
    <location>
        <begin position="26"/>
        <end position="128"/>
    </location>
</feature>
<evidence type="ECO:0000256" key="1">
    <source>
        <dbReference type="SAM" id="MobiDB-lite"/>
    </source>
</evidence>
<feature type="region of interest" description="Disordered" evidence="1">
    <location>
        <begin position="26"/>
        <end position="56"/>
    </location>
</feature>
<evidence type="ECO:0000313" key="4">
    <source>
        <dbReference type="Proteomes" id="UP000179467"/>
    </source>
</evidence>
<proteinExistence type="predicted"/>
<comment type="caution">
    <text evidence="3">The sequence shown here is derived from an EMBL/GenBank/DDBJ whole genome shotgun (WGS) entry which is preliminary data.</text>
</comment>
<dbReference type="RefSeq" id="WP_070932883.1">
    <property type="nucleotide sequence ID" value="NZ_MIPT01000001.1"/>
</dbReference>
<evidence type="ECO:0000313" key="3">
    <source>
        <dbReference type="EMBL" id="OHT19074.1"/>
    </source>
</evidence>
<dbReference type="AlphaFoldDB" id="A0A1S1HAB2"/>
<keyword evidence="2" id="KW-0732">Signal</keyword>
<dbReference type="Proteomes" id="UP000179467">
    <property type="component" value="Unassembled WGS sequence"/>
</dbReference>
<protein>
    <recommendedName>
        <fullName evidence="5">PRC-barrel domain-containing protein</fullName>
    </recommendedName>
</protein>
<evidence type="ECO:0000256" key="2">
    <source>
        <dbReference type="SAM" id="SignalP"/>
    </source>
</evidence>